<protein>
    <submittedName>
        <fullName evidence="6">Cobalamin-binding protein</fullName>
    </submittedName>
</protein>
<dbReference type="FunFam" id="3.40.50.280:FF:000003">
    <property type="entry name" value="Dimethylamine methyltransferase corrinoid protein"/>
    <property type="match status" value="1"/>
</dbReference>
<organism evidence="6 7">
    <name type="scientific">candidate division LCP-89 bacterium B3_LCP</name>
    <dbReference type="NCBI Taxonomy" id="2012998"/>
    <lineage>
        <taxon>Bacteria</taxon>
        <taxon>Pseudomonadati</taxon>
        <taxon>Bacteria division LCP-89</taxon>
    </lineage>
</organism>
<reference evidence="6 7" key="1">
    <citation type="submission" date="2017-06" db="EMBL/GenBank/DDBJ databases">
        <title>Novel microbial phyla capable of carbon fixation and sulfur reduction in deep-sea sediments.</title>
        <authorList>
            <person name="Huang J."/>
            <person name="Baker B."/>
            <person name="Wang Y."/>
        </authorList>
    </citation>
    <scope>NUCLEOTIDE SEQUENCE [LARGE SCALE GENOMIC DNA]</scope>
    <source>
        <strain evidence="6">B3_LCP</strain>
    </source>
</reference>
<dbReference type="GO" id="GO:0046653">
    <property type="term" value="P:tetrahydrofolate metabolic process"/>
    <property type="evidence" value="ECO:0007669"/>
    <property type="project" value="TreeGrafter"/>
</dbReference>
<dbReference type="GO" id="GO:0005829">
    <property type="term" value="C:cytosol"/>
    <property type="evidence" value="ECO:0007669"/>
    <property type="project" value="TreeGrafter"/>
</dbReference>
<dbReference type="EMBL" id="NJBN01000008">
    <property type="protein sequence ID" value="TKJ39138.1"/>
    <property type="molecule type" value="Genomic_DNA"/>
</dbReference>
<dbReference type="PANTHER" id="PTHR45833:SF1">
    <property type="entry name" value="METHIONINE SYNTHASE"/>
    <property type="match status" value="1"/>
</dbReference>
<evidence type="ECO:0000256" key="1">
    <source>
        <dbReference type="ARBA" id="ARBA00010854"/>
    </source>
</evidence>
<dbReference type="PROSITE" id="PS51332">
    <property type="entry name" value="B12_BINDING"/>
    <property type="match status" value="1"/>
</dbReference>
<feature type="domain" description="B12-binding" evidence="4">
    <location>
        <begin position="89"/>
        <end position="212"/>
    </location>
</feature>
<dbReference type="AlphaFoldDB" id="A0A532UW20"/>
<dbReference type="PANTHER" id="PTHR45833">
    <property type="entry name" value="METHIONINE SYNTHASE"/>
    <property type="match status" value="1"/>
</dbReference>
<dbReference type="InterPro" id="IPR006158">
    <property type="entry name" value="Cobalamin-bd"/>
</dbReference>
<dbReference type="PROSITE" id="PS51337">
    <property type="entry name" value="B12_BINDING_NTER"/>
    <property type="match status" value="1"/>
</dbReference>
<comment type="caution">
    <text evidence="6">The sequence shown here is derived from an EMBL/GenBank/DDBJ whole genome shotgun (WGS) entry which is preliminary data.</text>
</comment>
<dbReference type="Gene3D" id="1.10.1240.10">
    <property type="entry name" value="Methionine synthase domain"/>
    <property type="match status" value="1"/>
</dbReference>
<dbReference type="InterPro" id="IPR036724">
    <property type="entry name" value="Cobalamin-bd_sf"/>
</dbReference>
<dbReference type="Pfam" id="PF02607">
    <property type="entry name" value="B12-binding_2"/>
    <property type="match status" value="1"/>
</dbReference>
<dbReference type="GO" id="GO:0046872">
    <property type="term" value="F:metal ion binding"/>
    <property type="evidence" value="ECO:0007669"/>
    <property type="project" value="UniProtKB-KW"/>
</dbReference>
<dbReference type="Proteomes" id="UP000319619">
    <property type="component" value="Unassembled WGS sequence"/>
</dbReference>
<evidence type="ECO:0000313" key="7">
    <source>
        <dbReference type="Proteomes" id="UP000319619"/>
    </source>
</evidence>
<evidence type="ECO:0000259" key="5">
    <source>
        <dbReference type="PROSITE" id="PS51337"/>
    </source>
</evidence>
<dbReference type="CDD" id="cd02070">
    <property type="entry name" value="corrinoid_protein_B12-BD"/>
    <property type="match status" value="1"/>
</dbReference>
<dbReference type="Gene3D" id="3.40.50.280">
    <property type="entry name" value="Cobalamin-binding domain"/>
    <property type="match status" value="1"/>
</dbReference>
<dbReference type="GO" id="GO:0031419">
    <property type="term" value="F:cobalamin binding"/>
    <property type="evidence" value="ECO:0007669"/>
    <property type="project" value="InterPro"/>
</dbReference>
<gene>
    <name evidence="6" type="ORF">CEE37_12015</name>
</gene>
<evidence type="ECO:0000259" key="4">
    <source>
        <dbReference type="PROSITE" id="PS51332"/>
    </source>
</evidence>
<keyword evidence="3" id="KW-0170">Cobalt</keyword>
<dbReference type="SUPFAM" id="SSF52242">
    <property type="entry name" value="Cobalamin (vitamin B12)-binding domain"/>
    <property type="match status" value="1"/>
</dbReference>
<dbReference type="InterPro" id="IPR036594">
    <property type="entry name" value="Meth_synthase_dom"/>
</dbReference>
<evidence type="ECO:0000256" key="3">
    <source>
        <dbReference type="ARBA" id="ARBA00023285"/>
    </source>
</evidence>
<dbReference type="GO" id="GO:0050667">
    <property type="term" value="P:homocysteine metabolic process"/>
    <property type="evidence" value="ECO:0007669"/>
    <property type="project" value="TreeGrafter"/>
</dbReference>
<dbReference type="SUPFAM" id="SSF47644">
    <property type="entry name" value="Methionine synthase domain"/>
    <property type="match status" value="1"/>
</dbReference>
<feature type="domain" description="B12-binding N-terminal" evidence="5">
    <location>
        <begin position="1"/>
        <end position="89"/>
    </location>
</feature>
<dbReference type="SMART" id="SM01018">
    <property type="entry name" value="B12-binding_2"/>
    <property type="match status" value="1"/>
</dbReference>
<sequence length="212" mass="22850">MHELYKQIADAVVAMQKDDVKRLAEQALNEGLPPEEAIEKGLAAGMTRVGELFASKEYFVPELLVCSRAMNAGFDILKSKVVEGKIISKGTVVIGVVDGDYHDIGKNIVKLMLEAAGFRLVDLGRNVTAQKFTSAVITEKPDIAALSTLMTTTMDSMADIVLALQRENSDVKIMVGGAPVNEDFAKSIDAHFYGDNAREAVIGAHELLGITI</sequence>
<evidence type="ECO:0000256" key="2">
    <source>
        <dbReference type="ARBA" id="ARBA00022723"/>
    </source>
</evidence>
<proteinExistence type="inferred from homology"/>
<keyword evidence="2" id="KW-0479">Metal-binding</keyword>
<evidence type="ECO:0000313" key="6">
    <source>
        <dbReference type="EMBL" id="TKJ39138.1"/>
    </source>
</evidence>
<comment type="similarity">
    <text evidence="1">Belongs to the methylamine corrinoid protein family.</text>
</comment>
<dbReference type="InterPro" id="IPR003759">
    <property type="entry name" value="Cbl-bd_cap"/>
</dbReference>
<dbReference type="GO" id="GO:0008705">
    <property type="term" value="F:methionine synthase activity"/>
    <property type="evidence" value="ECO:0007669"/>
    <property type="project" value="TreeGrafter"/>
</dbReference>
<dbReference type="InterPro" id="IPR050554">
    <property type="entry name" value="Met_Synthase/Corrinoid"/>
</dbReference>
<dbReference type="Pfam" id="PF02310">
    <property type="entry name" value="B12-binding"/>
    <property type="match status" value="1"/>
</dbReference>
<name>A0A532UW20_UNCL8</name>
<accession>A0A532UW20</accession>